<keyword evidence="2" id="KW-0808">Transferase</keyword>
<dbReference type="Gene3D" id="3.40.1190.20">
    <property type="match status" value="1"/>
</dbReference>
<dbReference type="PANTHER" id="PTHR47098:SF2">
    <property type="entry name" value="PROTEIN MAK32"/>
    <property type="match status" value="1"/>
</dbReference>
<organism evidence="2 3">
    <name type="scientific">Hanseniaspora valbyensis NRRL Y-1626</name>
    <dbReference type="NCBI Taxonomy" id="766949"/>
    <lineage>
        <taxon>Eukaryota</taxon>
        <taxon>Fungi</taxon>
        <taxon>Dikarya</taxon>
        <taxon>Ascomycota</taxon>
        <taxon>Saccharomycotina</taxon>
        <taxon>Saccharomycetes</taxon>
        <taxon>Saccharomycodales</taxon>
        <taxon>Saccharomycodaceae</taxon>
        <taxon>Hanseniaspora</taxon>
    </lineage>
</organism>
<dbReference type="OrthoDB" id="497927at2759"/>
<dbReference type="AlphaFoldDB" id="A0A1B7TJU2"/>
<dbReference type="SUPFAM" id="SSF53613">
    <property type="entry name" value="Ribokinase-like"/>
    <property type="match status" value="1"/>
</dbReference>
<evidence type="ECO:0000313" key="2">
    <source>
        <dbReference type="EMBL" id="OBA28993.1"/>
    </source>
</evidence>
<dbReference type="Pfam" id="PF00294">
    <property type="entry name" value="PfkB"/>
    <property type="match status" value="1"/>
</dbReference>
<accession>A0A1B7TJU2</accession>
<feature type="domain" description="Carbohydrate kinase PfkB" evidence="1">
    <location>
        <begin position="239"/>
        <end position="330"/>
    </location>
</feature>
<protein>
    <submittedName>
        <fullName evidence="2">Ribokinase-like protein</fullName>
    </submittedName>
</protein>
<reference evidence="3" key="1">
    <citation type="journal article" date="2016" name="Proc. Natl. Acad. Sci. U.S.A.">
        <title>Comparative genomics of biotechnologically important yeasts.</title>
        <authorList>
            <person name="Riley R."/>
            <person name="Haridas S."/>
            <person name="Wolfe K.H."/>
            <person name="Lopes M.R."/>
            <person name="Hittinger C.T."/>
            <person name="Goeker M."/>
            <person name="Salamov A.A."/>
            <person name="Wisecaver J.H."/>
            <person name="Long T.M."/>
            <person name="Calvey C.H."/>
            <person name="Aerts A.L."/>
            <person name="Barry K.W."/>
            <person name="Choi C."/>
            <person name="Clum A."/>
            <person name="Coughlan A.Y."/>
            <person name="Deshpande S."/>
            <person name="Douglass A.P."/>
            <person name="Hanson S.J."/>
            <person name="Klenk H.-P."/>
            <person name="LaButti K.M."/>
            <person name="Lapidus A."/>
            <person name="Lindquist E.A."/>
            <person name="Lipzen A.M."/>
            <person name="Meier-Kolthoff J.P."/>
            <person name="Ohm R.A."/>
            <person name="Otillar R.P."/>
            <person name="Pangilinan J.L."/>
            <person name="Peng Y."/>
            <person name="Rokas A."/>
            <person name="Rosa C.A."/>
            <person name="Scheuner C."/>
            <person name="Sibirny A.A."/>
            <person name="Slot J.C."/>
            <person name="Stielow J.B."/>
            <person name="Sun H."/>
            <person name="Kurtzman C.P."/>
            <person name="Blackwell M."/>
            <person name="Grigoriev I.V."/>
            <person name="Jeffries T.W."/>
        </authorList>
    </citation>
    <scope>NUCLEOTIDE SEQUENCE [LARGE SCALE GENOMIC DNA]</scope>
    <source>
        <strain evidence="3">NRRL Y-1626</strain>
    </source>
</reference>
<dbReference type="InterPro" id="IPR011611">
    <property type="entry name" value="PfkB_dom"/>
</dbReference>
<evidence type="ECO:0000259" key="1">
    <source>
        <dbReference type="Pfam" id="PF00294"/>
    </source>
</evidence>
<name>A0A1B7TJU2_9ASCO</name>
<dbReference type="GO" id="GO:0016301">
    <property type="term" value="F:kinase activity"/>
    <property type="evidence" value="ECO:0007669"/>
    <property type="project" value="UniProtKB-KW"/>
</dbReference>
<keyword evidence="2" id="KW-0418">Kinase</keyword>
<evidence type="ECO:0000313" key="3">
    <source>
        <dbReference type="Proteomes" id="UP000092321"/>
    </source>
</evidence>
<dbReference type="Proteomes" id="UP000092321">
    <property type="component" value="Unassembled WGS sequence"/>
</dbReference>
<gene>
    <name evidence="2" type="ORF">HANVADRAFT_50941</name>
</gene>
<dbReference type="InterPro" id="IPR029056">
    <property type="entry name" value="Ribokinase-like"/>
</dbReference>
<dbReference type="EMBL" id="LXPE01000001">
    <property type="protein sequence ID" value="OBA28993.1"/>
    <property type="molecule type" value="Genomic_DNA"/>
</dbReference>
<proteinExistence type="predicted"/>
<dbReference type="PANTHER" id="PTHR47098">
    <property type="entry name" value="PROTEIN MAK32"/>
    <property type="match status" value="1"/>
</dbReference>
<sequence>MTIFNDKYGDCLVTTNGMFIIDKIVNKTKNTIDLDVPGGGGLFSTLGSSIVATSKNNILQDKSPDLSKRIKFIIDCGSDFPDDGIKPLIDPWNAGIVYRYDKNRLTTRGYNEYDGDYRLFRYETPKLQIVAEDIINLGEKEIGMIHLICSPKRCKEIIEGLKINDQGLYKCYNYVWEPTPDLCKLEYLPDILKILQYYKKEKGFNIVFSPNSEEFLQLIKGGELILDPTLELIKEIFLANYEKLSTDNEHKFVIRCGKLGCLFFNDKENNFTQYPAYHDKNSKNKIVDATGCGNSFIGAFATTLILTGFNYDAACVFGNIASGIVLEQKGFPKFDKNVEGIPTWNGTTFDERLSIYERKL</sequence>
<comment type="caution">
    <text evidence="2">The sequence shown here is derived from an EMBL/GenBank/DDBJ whole genome shotgun (WGS) entry which is preliminary data.</text>
</comment>
<keyword evidence="3" id="KW-1185">Reference proteome</keyword>